<accession>A0A8J6K526</accession>
<name>A0A8J6K526_ELECQ</name>
<protein>
    <submittedName>
        <fullName evidence="1">Uncharacterized protein</fullName>
    </submittedName>
</protein>
<evidence type="ECO:0000313" key="2">
    <source>
        <dbReference type="Proteomes" id="UP000770717"/>
    </source>
</evidence>
<keyword evidence="2" id="KW-1185">Reference proteome</keyword>
<proteinExistence type="predicted"/>
<gene>
    <name evidence="1" type="ORF">GDO78_012571</name>
</gene>
<reference evidence="1" key="1">
    <citation type="thesis" date="2020" institute="ProQuest LLC" country="789 East Eisenhower Parkway, Ann Arbor, MI, USA">
        <title>Comparative Genomics and Chromosome Evolution.</title>
        <authorList>
            <person name="Mudd A.B."/>
        </authorList>
    </citation>
    <scope>NUCLEOTIDE SEQUENCE</scope>
    <source>
        <strain evidence="1">HN-11 Male</strain>
        <tissue evidence="1">Kidney and liver</tissue>
    </source>
</reference>
<comment type="caution">
    <text evidence="1">The sequence shown here is derived from an EMBL/GenBank/DDBJ whole genome shotgun (WGS) entry which is preliminary data.</text>
</comment>
<dbReference type="AlphaFoldDB" id="A0A8J6K526"/>
<organism evidence="1 2">
    <name type="scientific">Eleutherodactylus coqui</name>
    <name type="common">Puerto Rican coqui</name>
    <dbReference type="NCBI Taxonomy" id="57060"/>
    <lineage>
        <taxon>Eukaryota</taxon>
        <taxon>Metazoa</taxon>
        <taxon>Chordata</taxon>
        <taxon>Craniata</taxon>
        <taxon>Vertebrata</taxon>
        <taxon>Euteleostomi</taxon>
        <taxon>Amphibia</taxon>
        <taxon>Batrachia</taxon>
        <taxon>Anura</taxon>
        <taxon>Neobatrachia</taxon>
        <taxon>Hyloidea</taxon>
        <taxon>Eleutherodactylidae</taxon>
        <taxon>Eleutherodactylinae</taxon>
        <taxon>Eleutherodactylus</taxon>
        <taxon>Eleutherodactylus</taxon>
    </lineage>
</organism>
<dbReference type="EMBL" id="WNTK01000008">
    <property type="protein sequence ID" value="KAG9478970.1"/>
    <property type="molecule type" value="Genomic_DNA"/>
</dbReference>
<evidence type="ECO:0000313" key="1">
    <source>
        <dbReference type="EMBL" id="KAG9478970.1"/>
    </source>
</evidence>
<dbReference type="Proteomes" id="UP000770717">
    <property type="component" value="Unassembled WGS sequence"/>
</dbReference>
<sequence>MCPFKKQCDIYSYSISKQEYLQESLTPLCRVQVHYTMVGSHLLHYIKDLGSPKILPPANADEDYRPPQPCWPLQPFY</sequence>